<feature type="domain" description="Phage terminase large subunit C-terminal" evidence="2">
    <location>
        <begin position="327"/>
        <end position="484"/>
    </location>
</feature>
<evidence type="ECO:0000313" key="3">
    <source>
        <dbReference type="EMBL" id="DAD81189.1"/>
    </source>
</evidence>
<accession>A0A8S5MFS8</accession>
<name>A0A8S5MFS8_9VIRU</name>
<feature type="domain" description="Phage terminase large subunit N-terminal" evidence="1">
    <location>
        <begin position="96"/>
        <end position="293"/>
    </location>
</feature>
<sequence>MKNPVSLKCQPPEPCLTTHCGSPSSTTFSESWKAPRGNPMYYDRLKSRVRASNAARRRQQEAKALIDCIDVKQHIAPVYYPLHEDVKAGRHSTYNLPGGRGSCKSSFVSVEIVSGIMQDRESNAIVFRAVGNTLRDSCYSQIGWAIDTLGVSHLWRGRVSPMSYTYLPTGQEILFRGLDDASKLKSIKPRRGTFRYIWFEEFSELPGANFTRNVMQSVLRGQGSSAIVFRSFNPPISANNWANVFIQEPDEKAVTLLTNYTQVPPEWLGEAFLYEAERLKALNYKAYEHEYMGIATGTGGEVFPNLEIREITDAEINEMGYIFMGLDFGFAVDPCACMRVAFDRKIDTVYFLDEIYERHWSNRQIAAEIKRRHYDRSQEVSYAYYVGEYTERYTITADCAEPKSIADIQAEGIKCIPCRKFPGCVEYRVKWLQHRRIVIDPKRTPEAYREFVNYSYATDKDGNFLSVLPDKDNHTIDAVAYALDRVIYKKGVSA</sequence>
<dbReference type="NCBIfam" id="TIGR01547">
    <property type="entry name" value="phage_term_2"/>
    <property type="match status" value="1"/>
</dbReference>
<organism evidence="3">
    <name type="scientific">Phage sp. ctrsQ3</name>
    <dbReference type="NCBI Taxonomy" id="2826752"/>
    <lineage>
        <taxon>Viruses</taxon>
    </lineage>
</organism>
<dbReference type="InterPro" id="IPR035413">
    <property type="entry name" value="Terminase_L_C"/>
</dbReference>
<dbReference type="Pfam" id="PF04466">
    <property type="entry name" value="Terminase_3"/>
    <property type="match status" value="1"/>
</dbReference>
<dbReference type="InterPro" id="IPR052380">
    <property type="entry name" value="Viral_DNA_packaging_terminase"/>
</dbReference>
<proteinExistence type="predicted"/>
<dbReference type="Pfam" id="PF17288">
    <property type="entry name" value="Terminase_3C"/>
    <property type="match status" value="1"/>
</dbReference>
<reference evidence="3" key="1">
    <citation type="journal article" date="2021" name="Proc. Natl. Acad. Sci. U.S.A.">
        <title>A Catalog of Tens of Thousands of Viruses from Human Metagenomes Reveals Hidden Associations with Chronic Diseases.</title>
        <authorList>
            <person name="Tisza M.J."/>
            <person name="Buck C.B."/>
        </authorList>
    </citation>
    <scope>NUCLEOTIDE SEQUENCE</scope>
    <source>
        <strain evidence="3">CtrsQ3</strain>
    </source>
</reference>
<dbReference type="InterPro" id="IPR027417">
    <property type="entry name" value="P-loop_NTPase"/>
</dbReference>
<dbReference type="PANTHER" id="PTHR39184:SF1">
    <property type="entry name" value="PBSX PHAGE TERMINASE LARGE SUBUNIT"/>
    <property type="match status" value="1"/>
</dbReference>
<dbReference type="Gene3D" id="3.40.50.300">
    <property type="entry name" value="P-loop containing nucleotide triphosphate hydrolases"/>
    <property type="match status" value="1"/>
</dbReference>
<dbReference type="PANTHER" id="PTHR39184">
    <property type="match status" value="1"/>
</dbReference>
<evidence type="ECO:0000259" key="2">
    <source>
        <dbReference type="Pfam" id="PF17288"/>
    </source>
</evidence>
<protein>
    <submittedName>
        <fullName evidence="3">Large terminase</fullName>
    </submittedName>
</protein>
<dbReference type="Gene3D" id="3.30.420.280">
    <property type="match status" value="1"/>
</dbReference>
<dbReference type="InterPro" id="IPR035412">
    <property type="entry name" value="Terminase_L_N"/>
</dbReference>
<dbReference type="EMBL" id="BK014897">
    <property type="protein sequence ID" value="DAD81189.1"/>
    <property type="molecule type" value="Genomic_DNA"/>
</dbReference>
<evidence type="ECO:0000259" key="1">
    <source>
        <dbReference type="Pfam" id="PF04466"/>
    </source>
</evidence>
<dbReference type="InterPro" id="IPR006437">
    <property type="entry name" value="Phage_terminase_lsu"/>
</dbReference>